<gene>
    <name evidence="1" type="ORF">PHYBLDRAFT_168165</name>
</gene>
<dbReference type="InParanoid" id="A0A163AIK4"/>
<evidence type="ECO:0000313" key="2">
    <source>
        <dbReference type="Proteomes" id="UP000077315"/>
    </source>
</evidence>
<protein>
    <recommendedName>
        <fullName evidence="3">Retrotransposon gag domain-containing protein</fullName>
    </recommendedName>
</protein>
<organism evidence="1 2">
    <name type="scientific">Phycomyces blakesleeanus (strain ATCC 8743b / DSM 1359 / FGSC 10004 / NBRC 33097 / NRRL 1555)</name>
    <dbReference type="NCBI Taxonomy" id="763407"/>
    <lineage>
        <taxon>Eukaryota</taxon>
        <taxon>Fungi</taxon>
        <taxon>Fungi incertae sedis</taxon>
        <taxon>Mucoromycota</taxon>
        <taxon>Mucoromycotina</taxon>
        <taxon>Mucoromycetes</taxon>
        <taxon>Mucorales</taxon>
        <taxon>Phycomycetaceae</taxon>
        <taxon>Phycomyces</taxon>
    </lineage>
</organism>
<dbReference type="Proteomes" id="UP000077315">
    <property type="component" value="Unassembled WGS sequence"/>
</dbReference>
<dbReference type="VEuPathDB" id="FungiDB:PHYBLDRAFT_168165"/>
<dbReference type="RefSeq" id="XP_018291771.1">
    <property type="nucleotide sequence ID" value="XM_018435813.1"/>
</dbReference>
<sequence length="719" mass="80677">MNINTEFNPIISPCRLNNNALSPISDDDLFANLNKHVPLAESTRGLSFASVSRSLAPKKMDTVLSCTEMLEMELVQNLEAFSAAHAINDEQAAEIALNKIKRTKEAILISKECSEILSPSVKVIERDSYTKRLTLNIRDLPKFQLSDDMIRPFPNEEVFQSVDHFLCAFQKTIDLYLLDIEQVWRTIFPLCLPHDYDRWVEMVLKKCVDWKAAKNCFTVRHELRLLISRSVKEVFTMEMQSTESIEDYSKKFLQAVSDADLAKDDAHIADRFLTSLTVQVQTLLRFIINRLDLGGELKRDWTVEQLTQIGRGILGDDNRLHAEATQPIPDKNVHTENIMEKRTDKKMASYSRKKVNHNSVQHRVSKPERSFFCSHHGKNHTHESSECFTLVNRKPKVSISDSCNPCRRCGENYIRGHTTREKTEKGLKRLQDCTGIKLGNILFDFLEIVNLSGLLVKNNYIPIVTHYGSTPLGGTSTSWQMVSRSIHWSFISSQPKNKTVTIFLTPWSEILFNINLAVATWARSVYHVSDIFNLGKTANSTLVEQIFFSIFGATEALSTCLISGKELLTEVLFSDVKICEQVITIGFLYNNKCIVGTPGLPVNKNIVKINLYNIPNCFPETNLQDPLVEALKSHGKAGGIRPATPSITAVAVPAQTSHTSVVTPSPPTPTLPAVNTEEDKLDAYLTDFIATVIVKDAVIDESASLSDIKQTASGNTESN</sequence>
<reference evidence="2" key="1">
    <citation type="submission" date="2015-06" db="EMBL/GenBank/DDBJ databases">
        <title>Expansion of signal transduction pathways in fungi by whole-genome duplication.</title>
        <authorList>
            <consortium name="DOE Joint Genome Institute"/>
            <person name="Corrochano L.M."/>
            <person name="Kuo A."/>
            <person name="Marcet-Houben M."/>
            <person name="Polaino S."/>
            <person name="Salamov A."/>
            <person name="Villalobos J.M."/>
            <person name="Alvarez M.I."/>
            <person name="Avalos J."/>
            <person name="Benito E.P."/>
            <person name="Benoit I."/>
            <person name="Burger G."/>
            <person name="Camino L.P."/>
            <person name="Canovas D."/>
            <person name="Cerda-Olmedo E."/>
            <person name="Cheng J.-F."/>
            <person name="Dominguez A."/>
            <person name="Elias M."/>
            <person name="Eslava A.P."/>
            <person name="Glaser F."/>
            <person name="Grimwood J."/>
            <person name="Gutierrez G."/>
            <person name="Heitman J."/>
            <person name="Henrissat B."/>
            <person name="Iturriaga E.A."/>
            <person name="Lang B.F."/>
            <person name="Lavin J.L."/>
            <person name="Lee S."/>
            <person name="Li W."/>
            <person name="Lindquist E."/>
            <person name="Lopez-Garcia S."/>
            <person name="Luque E.M."/>
            <person name="Marcos A.T."/>
            <person name="Martin J."/>
            <person name="McCluskey K."/>
            <person name="Medina H.R."/>
            <person name="Miralles-Duran A."/>
            <person name="Miyazaki A."/>
            <person name="Munoz-Torres E."/>
            <person name="Oguiza J.A."/>
            <person name="Ohm R."/>
            <person name="Olmedo M."/>
            <person name="Orejas M."/>
            <person name="Ortiz-Castellanos L."/>
            <person name="Pisabarro A.G."/>
            <person name="Rodriguez-Romero J."/>
            <person name="Ruiz-Herrera J."/>
            <person name="Ruiz-Vazquez R."/>
            <person name="Sanz C."/>
            <person name="Schackwitz W."/>
            <person name="Schmutz J."/>
            <person name="Shahriari M."/>
            <person name="Shelest E."/>
            <person name="Silva-Franco F."/>
            <person name="Soanes D."/>
            <person name="Syed K."/>
            <person name="Tagua V.G."/>
            <person name="Talbot N.J."/>
            <person name="Thon M."/>
            <person name="De vries R.P."/>
            <person name="Wiebenga A."/>
            <person name="Yadav J.S."/>
            <person name="Braun E.L."/>
            <person name="Baker S."/>
            <person name="Garre V."/>
            <person name="Horwitz B."/>
            <person name="Torres-Martinez S."/>
            <person name="Idnurm A."/>
            <person name="Herrera-Estrella A."/>
            <person name="Gabaldon T."/>
            <person name="Grigoriev I.V."/>
        </authorList>
    </citation>
    <scope>NUCLEOTIDE SEQUENCE [LARGE SCALE GENOMIC DNA]</scope>
    <source>
        <strain evidence="2">NRRL 1555(-)</strain>
    </source>
</reference>
<evidence type="ECO:0008006" key="3">
    <source>
        <dbReference type="Google" id="ProtNLM"/>
    </source>
</evidence>
<dbReference type="GeneID" id="28996719"/>
<proteinExistence type="predicted"/>
<accession>A0A163AIK4</accession>
<evidence type="ECO:0000313" key="1">
    <source>
        <dbReference type="EMBL" id="OAD73731.1"/>
    </source>
</evidence>
<name>A0A163AIK4_PHYB8</name>
<dbReference type="OrthoDB" id="2289373at2759"/>
<keyword evidence="2" id="KW-1185">Reference proteome</keyword>
<dbReference type="EMBL" id="KV440980">
    <property type="protein sequence ID" value="OAD73731.1"/>
    <property type="molecule type" value="Genomic_DNA"/>
</dbReference>
<dbReference type="AlphaFoldDB" id="A0A163AIK4"/>
<dbReference type="STRING" id="763407.A0A163AIK4"/>